<sequence>QTRSGSQNMKWSMKWSSPSASNMRKKQLCFKKASIFTSESEVVFLCKHQRKQKRKDNGKCLKEENRPKW</sequence>
<name>A0A1A8U5W8_NOTFU</name>
<dbReference type="AlphaFoldDB" id="A0A1A8U5W8"/>
<feature type="non-terminal residue" evidence="2">
    <location>
        <position position="1"/>
    </location>
</feature>
<reference evidence="2" key="2">
    <citation type="submission" date="2016-06" db="EMBL/GenBank/DDBJ databases">
        <title>The genome of a short-lived fish provides insights into sex chromosome evolution and the genetic control of aging.</title>
        <authorList>
            <person name="Reichwald K."/>
            <person name="Felder M."/>
            <person name="Petzold A."/>
            <person name="Koch P."/>
            <person name="Groth M."/>
            <person name="Platzer M."/>
        </authorList>
    </citation>
    <scope>NUCLEOTIDE SEQUENCE</scope>
    <source>
        <tissue evidence="2">Brain</tissue>
    </source>
</reference>
<feature type="non-terminal residue" evidence="2">
    <location>
        <position position="69"/>
    </location>
</feature>
<organism evidence="2">
    <name type="scientific">Nothobranchius furzeri</name>
    <name type="common">Turquoise killifish</name>
    <dbReference type="NCBI Taxonomy" id="105023"/>
    <lineage>
        <taxon>Eukaryota</taxon>
        <taxon>Metazoa</taxon>
        <taxon>Chordata</taxon>
        <taxon>Craniata</taxon>
        <taxon>Vertebrata</taxon>
        <taxon>Euteleostomi</taxon>
        <taxon>Actinopterygii</taxon>
        <taxon>Neopterygii</taxon>
        <taxon>Teleostei</taxon>
        <taxon>Neoteleostei</taxon>
        <taxon>Acanthomorphata</taxon>
        <taxon>Ovalentaria</taxon>
        <taxon>Atherinomorphae</taxon>
        <taxon>Cyprinodontiformes</taxon>
        <taxon>Nothobranchiidae</taxon>
        <taxon>Nothobranchius</taxon>
    </lineage>
</organism>
<feature type="region of interest" description="Disordered" evidence="1">
    <location>
        <begin position="50"/>
        <end position="69"/>
    </location>
</feature>
<evidence type="ECO:0000256" key="1">
    <source>
        <dbReference type="SAM" id="MobiDB-lite"/>
    </source>
</evidence>
<reference evidence="2" key="1">
    <citation type="submission" date="2016-05" db="EMBL/GenBank/DDBJ databases">
        <authorList>
            <person name="Lavstsen T."/>
            <person name="Jespersen J.S."/>
        </authorList>
    </citation>
    <scope>NUCLEOTIDE SEQUENCE</scope>
    <source>
        <tissue evidence="2">Brain</tissue>
    </source>
</reference>
<accession>A0A1A8U5W8</accession>
<proteinExistence type="predicted"/>
<gene>
    <name evidence="2" type="primary">PPDPFA</name>
</gene>
<feature type="compositionally biased region" description="Basic and acidic residues" evidence="1">
    <location>
        <begin position="55"/>
        <end position="69"/>
    </location>
</feature>
<protein>
    <submittedName>
        <fullName evidence="2">Pancreatic progenitor cell differentiation and proliferation factor a</fullName>
    </submittedName>
</protein>
<dbReference type="EMBL" id="HAEJ01002305">
    <property type="protein sequence ID" value="SBS42762.1"/>
    <property type="molecule type" value="Transcribed_RNA"/>
</dbReference>
<evidence type="ECO:0000313" key="2">
    <source>
        <dbReference type="EMBL" id="SBS42762.1"/>
    </source>
</evidence>